<evidence type="ECO:0000313" key="3">
    <source>
        <dbReference type="Proteomes" id="UP001519460"/>
    </source>
</evidence>
<feature type="region of interest" description="Disordered" evidence="1">
    <location>
        <begin position="228"/>
        <end position="278"/>
    </location>
</feature>
<comment type="caution">
    <text evidence="2">The sequence shown here is derived from an EMBL/GenBank/DDBJ whole genome shotgun (WGS) entry which is preliminary data.</text>
</comment>
<feature type="compositionally biased region" description="Low complexity" evidence="1">
    <location>
        <begin position="50"/>
        <end position="66"/>
    </location>
</feature>
<name>A0ABD0JMM6_9CAEN</name>
<feature type="compositionally biased region" description="Polar residues" evidence="1">
    <location>
        <begin position="67"/>
        <end position="81"/>
    </location>
</feature>
<accession>A0ABD0JMM6</accession>
<feature type="compositionally biased region" description="Basic residues" evidence="1">
    <location>
        <begin position="117"/>
        <end position="126"/>
    </location>
</feature>
<protein>
    <submittedName>
        <fullName evidence="2">Uncharacterized protein</fullName>
    </submittedName>
</protein>
<evidence type="ECO:0000256" key="1">
    <source>
        <dbReference type="SAM" id="MobiDB-lite"/>
    </source>
</evidence>
<evidence type="ECO:0000313" key="2">
    <source>
        <dbReference type="EMBL" id="KAK7476099.1"/>
    </source>
</evidence>
<reference evidence="2 3" key="1">
    <citation type="journal article" date="2023" name="Sci. Data">
        <title>Genome assembly of the Korean intertidal mud-creeper Batillaria attramentaria.</title>
        <authorList>
            <person name="Patra A.K."/>
            <person name="Ho P.T."/>
            <person name="Jun S."/>
            <person name="Lee S.J."/>
            <person name="Kim Y."/>
            <person name="Won Y.J."/>
        </authorList>
    </citation>
    <scope>NUCLEOTIDE SEQUENCE [LARGE SCALE GENOMIC DNA]</scope>
    <source>
        <strain evidence="2">Wonlab-2016</strain>
    </source>
</reference>
<dbReference type="EMBL" id="JACVVK020000385">
    <property type="protein sequence ID" value="KAK7476099.1"/>
    <property type="molecule type" value="Genomic_DNA"/>
</dbReference>
<feature type="compositionally biased region" description="Polar residues" evidence="1">
    <location>
        <begin position="261"/>
        <end position="277"/>
    </location>
</feature>
<keyword evidence="3" id="KW-1185">Reference proteome</keyword>
<sequence>MALKLGKLDAICARLKKTSAVDVKATTQNGVHAAEVTAGAEGHAKDDAKNATTNNNEETVTDLNETPSTEATTSAVANTSQEAEDDEASLLHETLSIPVSTPALTSTPTQQTGGSSGRRKRRKAAKPRIVSQIQEPFDSDFYEGERGEGEGENSVEGFGFGEQDSPYLQLKARGEEGEDSVEEGHFYREKKDAVPQGFAAGQYSEIQPESPSGSGQFRESSAELNRGLSGVPLDLSTSKTSDDSSETVPSAESGATRHVRNNTADSSQHTPDSSQHTPVVVSPLTAAHAAAVSHNAEAKVLADYAKNTMNELLSIYGFGGAGLEGVDKTLAQRHFENLASLKAVPVDASPKLVARPLERIASKLLNGGQAVHKDVATSANNLSLEGKKSAEIDRSM</sequence>
<feature type="region of interest" description="Disordered" evidence="1">
    <location>
        <begin position="38"/>
        <end position="184"/>
    </location>
</feature>
<organism evidence="2 3">
    <name type="scientific">Batillaria attramentaria</name>
    <dbReference type="NCBI Taxonomy" id="370345"/>
    <lineage>
        <taxon>Eukaryota</taxon>
        <taxon>Metazoa</taxon>
        <taxon>Spiralia</taxon>
        <taxon>Lophotrochozoa</taxon>
        <taxon>Mollusca</taxon>
        <taxon>Gastropoda</taxon>
        <taxon>Caenogastropoda</taxon>
        <taxon>Sorbeoconcha</taxon>
        <taxon>Cerithioidea</taxon>
        <taxon>Batillariidae</taxon>
        <taxon>Batillaria</taxon>
    </lineage>
</organism>
<proteinExistence type="predicted"/>
<feature type="region of interest" description="Disordered" evidence="1">
    <location>
        <begin position="204"/>
        <end position="223"/>
    </location>
</feature>
<dbReference type="AlphaFoldDB" id="A0ABD0JMM6"/>
<dbReference type="Proteomes" id="UP001519460">
    <property type="component" value="Unassembled WGS sequence"/>
</dbReference>
<gene>
    <name evidence="2" type="ORF">BaRGS_00032653</name>
</gene>